<organism evidence="2">
    <name type="scientific">Graphocephala atropunctata</name>
    <dbReference type="NCBI Taxonomy" id="36148"/>
    <lineage>
        <taxon>Eukaryota</taxon>
        <taxon>Metazoa</taxon>
        <taxon>Ecdysozoa</taxon>
        <taxon>Arthropoda</taxon>
        <taxon>Hexapoda</taxon>
        <taxon>Insecta</taxon>
        <taxon>Pterygota</taxon>
        <taxon>Neoptera</taxon>
        <taxon>Paraneoptera</taxon>
        <taxon>Hemiptera</taxon>
        <taxon>Auchenorrhyncha</taxon>
        <taxon>Membracoidea</taxon>
        <taxon>Cicadellidae</taxon>
        <taxon>Cicadellinae</taxon>
        <taxon>Cicadellini</taxon>
        <taxon>Graphocephala</taxon>
    </lineage>
</organism>
<feature type="region of interest" description="Disordered" evidence="1">
    <location>
        <begin position="91"/>
        <end position="157"/>
    </location>
</feature>
<evidence type="ECO:0000313" key="2">
    <source>
        <dbReference type="EMBL" id="JAT28125.1"/>
    </source>
</evidence>
<dbReference type="AlphaFoldDB" id="A0A1B6LWV6"/>
<accession>A0A1B6LWV6</accession>
<sequence length="351" mass="40223">MLGHIIEELESILYETSILKNDLNSSCEKGWNLLCPPGSQINGFKIQKELPSADAKVGNSDVINIPPSLGSIIDSATELIAHGKLLRSSAKVENKKMKGSNISSDVRKDSQNQPQVHKSKTNSIKEERNSKHSNHPRGNHRLNNNQTSNKRDPHLKQSLYTNRKKSSALENTHKVRDDAFIAQSENQECLDIAENRQLLSKDSECLSLQTPKYSHSCSLTLSDFVKTLNVPEDMQYLLQRYHHYESHKLKYNSNKEGHNALNFSERINNFAKCKLGKDLKTSIKEKDRYMKYLDVADEVCRGKVEETSLGSSSIIWYRSEEQLRSYEEKCQRLLELQLQRRLISVLEMYSK</sequence>
<proteinExistence type="predicted"/>
<name>A0A1B6LWV6_9HEMI</name>
<gene>
    <name evidence="2" type="ORF">g.5704</name>
</gene>
<reference evidence="2" key="1">
    <citation type="submission" date="2015-11" db="EMBL/GenBank/DDBJ databases">
        <title>De novo transcriptome assembly of four potential Pierce s Disease insect vectors from Arizona vineyards.</title>
        <authorList>
            <person name="Tassone E.E."/>
        </authorList>
    </citation>
    <scope>NUCLEOTIDE SEQUENCE</scope>
</reference>
<evidence type="ECO:0000256" key="1">
    <source>
        <dbReference type="SAM" id="MobiDB-lite"/>
    </source>
</evidence>
<dbReference type="EMBL" id="GEBQ01011852">
    <property type="protein sequence ID" value="JAT28125.1"/>
    <property type="molecule type" value="Transcribed_RNA"/>
</dbReference>
<protein>
    <submittedName>
        <fullName evidence="2">Uncharacterized protein</fullName>
    </submittedName>
</protein>
<feature type="compositionally biased region" description="Basic residues" evidence="1">
    <location>
        <begin position="131"/>
        <end position="140"/>
    </location>
</feature>